<comment type="caution">
    <text evidence="9">The sequence shown here is derived from an EMBL/GenBank/DDBJ whole genome shotgun (WGS) entry which is preliminary data.</text>
</comment>
<evidence type="ECO:0000256" key="5">
    <source>
        <dbReference type="ARBA" id="ARBA00023295"/>
    </source>
</evidence>
<protein>
    <recommendedName>
        <fullName evidence="8">Glycoside hydrolase family 5 domain-containing protein</fullName>
    </recommendedName>
</protein>
<evidence type="ECO:0000256" key="2">
    <source>
        <dbReference type="ARBA" id="ARBA00022801"/>
    </source>
</evidence>
<feature type="domain" description="Glycoside hydrolase family 5" evidence="8">
    <location>
        <begin position="1350"/>
        <end position="1592"/>
    </location>
</feature>
<dbReference type="GO" id="GO:0004553">
    <property type="term" value="F:hydrolase activity, hydrolyzing O-glycosyl compounds"/>
    <property type="evidence" value="ECO:0007669"/>
    <property type="project" value="InterPro"/>
</dbReference>
<sequence>MTRSIVRPAGQQTRLPRWVQEPARGPAPAHFLRTAPLSNLTSVPANTMQPNVLPPLVNEGQASVNATWKVVDAANSTTCLVNMLPYLGWSVPHAHDTKQPTVSPVPSTVEGFVQLDVYNNASYAITAPWSLRMLVPAKTVVTGTTNANASQHDYGFNGTHRGWSAFVVNGTDLLLPYSANAATVTVNLTSTEQDFFPRRVLVNGTRCNLQLLQAASSTRPLVPTATNTTANATINGTANGTANGTLPSQVPGVTLPSSGFTTLAPAPGVAATSAPAPGLAARPLLTAAVEASAEQPVSAVNGKLVGVDGKPLTIRGVNWFGFETGSTFVDGLWQGPTALTQDFGTVAYRIQLLGFNTVRLPFSFQVLYNMAPRSFTAQCQAASLASIYASTVRPGDSVPSGVQAPQQAAPSGSTGAADGVCNEQVPNNSVYARFLWVLRFLTHNGFYVVIDNHLSVDNTAVANPQQWAALWAQLLSDIVVDPASKNRVMVDILNEPDARGLGWSGTSPDMSFLYLMAMDALHQVSPSTMLLVEGNGQLNYAMNWGDGFVTDRNLISQYRLADANKFFGALLAKPYLNNVVISPHYYPPSVSLAQTGYTGSTLWSRMTNSFGYLTKLGYGGHAFPVVIGETGSSYANAKDTAMLTDMAKYMNLASGADDGLHAPITNLIWWSFNANSGDTGGIVDNDWLTIMWNKVAWLEAATGLLPWYKAGAAPTPPPPATPPPTTTPKPTTTPEAAPAPPTKAPTTAPRATTTPADARACSAAVHLGQEWSIGNGQYSNVVSLALKSTGSAGLKTPYQLAVASPVYTAATGAWNWQLSGIKGGEAAGPVTQGWETLQPRGGNTVTTGAIISSTSRDFRPASVSVNGVRCALSFPLPALPGQFAEREPAQPAMNACTAYTRATLVGLVVLATAFQEAEAQPFFPGPGGGGGPSCVSMGQNLQNGACAPMQSQLTQNAQQILGADCATLSKAVQTQAPSAQCCADTRAFVTAGCTCDQQLLALAPLVGVSDDAIRAAGRVSQVSSCASNAMGGEIELLEISFSPGYWLLSRFNHECLDLLLTGKYDLDLDTPAHSPCTVIVRARLVSWTPSNASVPSATPGSATFRAALDLTVFNNASVATPVPWTLMVEAPFQRVADVFNAQTLNATRGANASRTVLVVSQPWQALAPLAGSAADIMLLVDSTSQDVAPRHVAVNGQRCRVRLGVDLNAPLPDIPAGNLEAGGPLTVRNGVIYDPNGAPLVVKGVNWFGFDVATTMVDGLWAGSTSLTKDFPTVVWRLQLLGFNTIRLPFSFQSLFRMSPVSFTGSCTNQFADSVKYDVGPPGWVFKSIPPPLATGDVSRNGWCNGALPNSSVYTRFLYVLRYLARNNFYVVADNQFNLDNTAKYNPSQWVAWWAQLARDINADPLTRSRVIIDVLNEPDSGQLSWGDMTWRYLSAMDAIHQASPQTLMMVQGTGQTNYGICWGDGFVTDPGTLSRYGLDDARPFFNALLGKPYLNSIIVSPHVYPPSVSKATWGYTGPDLWRKMTTSFGYLNQRGYGGHRFPVIIGETGSYLATGTDIASMQDIFQYLRADGGAADGQHACIPGAIWWAWNANAGDVGGITNPPSWETFNWNKVNFMRQGPTNLAPWFTSAGYQGGGEDALPPSPPTPPPTPPPSLGPGNCTAAIALSKAWEVASANLTANVIALSLTATGAAGVLVPFRVALYSAQYRLLISAFNWQAAPVAGGVIAGNVKAPWQALRPHSASAAQLGMVVQGASADLVPTRVLLNDRACTLVTEGGPAQGALP</sequence>
<feature type="region of interest" description="Disordered" evidence="7">
    <location>
        <begin position="714"/>
        <end position="753"/>
    </location>
</feature>
<dbReference type="Proteomes" id="UP001445335">
    <property type="component" value="Unassembled WGS sequence"/>
</dbReference>
<dbReference type="InterPro" id="IPR018087">
    <property type="entry name" value="Glyco_hydro_5_CS"/>
</dbReference>
<evidence type="ECO:0000259" key="8">
    <source>
        <dbReference type="Pfam" id="PF00150"/>
    </source>
</evidence>
<evidence type="ECO:0000313" key="10">
    <source>
        <dbReference type="Proteomes" id="UP001445335"/>
    </source>
</evidence>
<keyword evidence="3" id="KW-0136">Cellulose degradation</keyword>
<dbReference type="EMBL" id="JALJOU010000018">
    <property type="protein sequence ID" value="KAK9838511.1"/>
    <property type="molecule type" value="Genomic_DNA"/>
</dbReference>
<feature type="compositionally biased region" description="Pro residues" evidence="7">
    <location>
        <begin position="1643"/>
        <end position="1657"/>
    </location>
</feature>
<dbReference type="SUPFAM" id="SSF51445">
    <property type="entry name" value="(Trans)glycosidases"/>
    <property type="match status" value="2"/>
</dbReference>
<dbReference type="PROSITE" id="PS00659">
    <property type="entry name" value="GLYCOSYL_HYDROL_F5"/>
    <property type="match status" value="1"/>
</dbReference>
<keyword evidence="10" id="KW-1185">Reference proteome</keyword>
<dbReference type="Pfam" id="PF00150">
    <property type="entry name" value="Cellulase"/>
    <property type="match status" value="2"/>
</dbReference>
<feature type="domain" description="Glycoside hydrolase family 5" evidence="8">
    <location>
        <begin position="427"/>
        <end position="674"/>
    </location>
</feature>
<feature type="compositionally biased region" description="Low complexity" evidence="7">
    <location>
        <begin position="744"/>
        <end position="753"/>
    </location>
</feature>
<keyword evidence="4" id="KW-0119">Carbohydrate metabolism</keyword>
<dbReference type="PANTHER" id="PTHR35923:SF2">
    <property type="entry name" value="ENDOGLUCANASE"/>
    <property type="match status" value="1"/>
</dbReference>
<evidence type="ECO:0000256" key="6">
    <source>
        <dbReference type="ARBA" id="ARBA00023326"/>
    </source>
</evidence>
<organism evidence="9 10">
    <name type="scientific">Elliptochloris bilobata</name>
    <dbReference type="NCBI Taxonomy" id="381761"/>
    <lineage>
        <taxon>Eukaryota</taxon>
        <taxon>Viridiplantae</taxon>
        <taxon>Chlorophyta</taxon>
        <taxon>core chlorophytes</taxon>
        <taxon>Trebouxiophyceae</taxon>
        <taxon>Trebouxiophyceae incertae sedis</taxon>
        <taxon>Elliptochloris clade</taxon>
        <taxon>Elliptochloris</taxon>
    </lineage>
</organism>
<name>A0AAW1RZI1_9CHLO</name>
<proteinExistence type="inferred from homology"/>
<feature type="region of interest" description="Disordered" evidence="7">
    <location>
        <begin position="1636"/>
        <end position="1660"/>
    </location>
</feature>
<accession>A0AAW1RZI1</accession>
<evidence type="ECO:0000256" key="3">
    <source>
        <dbReference type="ARBA" id="ARBA00023001"/>
    </source>
</evidence>
<keyword evidence="2" id="KW-0378">Hydrolase</keyword>
<evidence type="ECO:0000256" key="4">
    <source>
        <dbReference type="ARBA" id="ARBA00023277"/>
    </source>
</evidence>
<feature type="compositionally biased region" description="Pro residues" evidence="7">
    <location>
        <begin position="714"/>
        <end position="727"/>
    </location>
</feature>
<keyword evidence="5" id="KW-0326">Glycosidase</keyword>
<keyword evidence="6" id="KW-0624">Polysaccharide degradation</keyword>
<dbReference type="Gene3D" id="3.20.20.80">
    <property type="entry name" value="Glycosidases"/>
    <property type="match status" value="2"/>
</dbReference>
<reference evidence="9 10" key="1">
    <citation type="journal article" date="2024" name="Nat. Commun.">
        <title>Phylogenomics reveals the evolutionary origins of lichenization in chlorophyte algae.</title>
        <authorList>
            <person name="Puginier C."/>
            <person name="Libourel C."/>
            <person name="Otte J."/>
            <person name="Skaloud P."/>
            <person name="Haon M."/>
            <person name="Grisel S."/>
            <person name="Petersen M."/>
            <person name="Berrin J.G."/>
            <person name="Delaux P.M."/>
            <person name="Dal Grande F."/>
            <person name="Keller J."/>
        </authorList>
    </citation>
    <scope>NUCLEOTIDE SEQUENCE [LARGE SCALE GENOMIC DNA]</scope>
    <source>
        <strain evidence="9 10">SAG 245.80</strain>
    </source>
</reference>
<gene>
    <name evidence="9" type="ORF">WJX81_004175</name>
</gene>
<dbReference type="GO" id="GO:0030245">
    <property type="term" value="P:cellulose catabolic process"/>
    <property type="evidence" value="ECO:0007669"/>
    <property type="project" value="UniProtKB-KW"/>
</dbReference>
<evidence type="ECO:0000256" key="1">
    <source>
        <dbReference type="ARBA" id="ARBA00005641"/>
    </source>
</evidence>
<evidence type="ECO:0000313" key="9">
    <source>
        <dbReference type="EMBL" id="KAK9838511.1"/>
    </source>
</evidence>
<dbReference type="PANTHER" id="PTHR35923">
    <property type="entry name" value="MAJOR EXTRACELLULAR ENDOGLUCANASE"/>
    <property type="match status" value="1"/>
</dbReference>
<evidence type="ECO:0000256" key="7">
    <source>
        <dbReference type="SAM" id="MobiDB-lite"/>
    </source>
</evidence>
<dbReference type="InterPro" id="IPR017853">
    <property type="entry name" value="GH"/>
</dbReference>
<comment type="similarity">
    <text evidence="1">Belongs to the glycosyl hydrolase 5 (cellulase A) family.</text>
</comment>
<dbReference type="InterPro" id="IPR001547">
    <property type="entry name" value="Glyco_hydro_5"/>
</dbReference>